<name>B6VMG8_PHOAA</name>
<dbReference type="Pfam" id="PF09691">
    <property type="entry name" value="T2SS_PulS_OutS"/>
    <property type="match status" value="1"/>
</dbReference>
<dbReference type="eggNOG" id="ENOG5031UDJ">
    <property type="taxonomic scope" value="Bacteria"/>
</dbReference>
<reference evidence="2 4" key="4">
    <citation type="journal article" date="2009" name="BMC Genomics">
        <title>Comparative genomics of the emerging human pathogen Photorhabdus asymbiotica with the insect pathogen Photorhabdus luminescens.</title>
        <authorList>
            <person name="Wilkinson P."/>
            <person name="Waterfield N.R."/>
            <person name="Crossman L."/>
            <person name="Corton C."/>
            <person name="Sanchez-Contreras M."/>
            <person name="Vlisidou I."/>
            <person name="Barron A."/>
            <person name="Bignell A."/>
            <person name="Clark L."/>
            <person name="Ormond D."/>
            <person name="Mayho M."/>
            <person name="Bason N."/>
            <person name="Smith F."/>
            <person name="Simmonds M."/>
            <person name="Churcher C."/>
            <person name="Harris D."/>
            <person name="Thompson N.R."/>
            <person name="Quail M."/>
            <person name="Parkhill J."/>
            <person name="ffrench-Constant R.H."/>
        </authorList>
    </citation>
    <scope>NUCLEOTIDE SEQUENCE [LARGE SCALE GENOMIC DNA]</scope>
    <source>
        <strain evidence="4">ATCC 43949 / 3105-77</strain>
        <strain evidence="2">ATCC43949</strain>
    </source>
</reference>
<dbReference type="Gene3D" id="1.20.58.1630">
    <property type="entry name" value="Chaperone lipoprotein PulS/OutS"/>
    <property type="match status" value="1"/>
</dbReference>
<proteinExistence type="predicted"/>
<dbReference type="InterPro" id="IPR019114">
    <property type="entry name" value="Chap_lipoprot_PulS/OutS-like"/>
</dbReference>
<reference evidence="3" key="1">
    <citation type="journal article" date="2008" name="Proc. Natl. Acad. Sci. U.S.A.">
        <title>Rapid virulence annotation (RVA): identification of virulence factors using a bacterial genome library and multiple invertebrate hosts.</title>
        <authorList>
            <person name="Waterfield N.R."/>
            <person name="Sanchez-Contreras M."/>
            <person name="Eleftherianos I."/>
            <person name="Dowling A."/>
            <person name="Wilkinson P."/>
            <person name="Parkhill J."/>
            <person name="Thomson N."/>
            <person name="Reynolds S.E."/>
            <person name="Bode H.B."/>
            <person name="Dorus S."/>
            <person name="Ffrench-Constant R.H."/>
        </authorList>
    </citation>
    <scope>NUCLEOTIDE SEQUENCE</scope>
    <source>
        <strain evidence="3">ATCC 43949</strain>
    </source>
</reference>
<accession>B6VMG8</accession>
<gene>
    <name evidence="2" type="ordered locus">PAU_00796</name>
    <name evidence="3" type="ORF">PA-RVA13-1218</name>
</gene>
<dbReference type="EMBL" id="FM162591">
    <property type="protein sequence ID" value="CAQ82888.1"/>
    <property type="molecule type" value="Genomic_DNA"/>
</dbReference>
<evidence type="ECO:0000313" key="3">
    <source>
        <dbReference type="EMBL" id="CAR67348.1"/>
    </source>
</evidence>
<dbReference type="AlphaFoldDB" id="B6VMG8"/>
<feature type="signal peptide" evidence="1">
    <location>
        <begin position="1"/>
        <end position="28"/>
    </location>
</feature>
<evidence type="ECO:0000313" key="4">
    <source>
        <dbReference type="Proteomes" id="UP000002747"/>
    </source>
</evidence>
<reference evidence="3" key="3">
    <citation type="submission" date="2008-09" db="EMBL/GenBank/DDBJ databases">
        <authorList>
            <person name="Thomson N.R."/>
        </authorList>
    </citation>
    <scope>NUCLEOTIDE SEQUENCE</scope>
    <source>
        <strain evidence="3">ATCC 43949</strain>
    </source>
</reference>
<feature type="chain" id="PRO_5014085575" evidence="1">
    <location>
        <begin position="29"/>
        <end position="121"/>
    </location>
</feature>
<sequence>MIIIRQMRKLPLLIYILVLFGFSHPAKALTEDEAEDLADLTAVFIYLKYDCGYSQIPDREIKRAIIYFAQRNKWDLNNYNSQLMNTLNEESYQDLKGIYLSNAIKCHALARDSLSLFAYVK</sequence>
<evidence type="ECO:0000256" key="1">
    <source>
        <dbReference type="SAM" id="SignalP"/>
    </source>
</evidence>
<dbReference type="EMBL" id="FM211055">
    <property type="protein sequence ID" value="CAR67348.1"/>
    <property type="molecule type" value="Genomic_DNA"/>
</dbReference>
<protein>
    <submittedName>
        <fullName evidence="3">Uncharacterized protein</fullName>
    </submittedName>
</protein>
<dbReference type="Proteomes" id="UP000002747">
    <property type="component" value="Chromosome"/>
</dbReference>
<evidence type="ECO:0000313" key="2">
    <source>
        <dbReference type="EMBL" id="CAQ82888.1"/>
    </source>
</evidence>
<organism evidence="3">
    <name type="scientific">Photorhabdus asymbiotica subsp. asymbiotica (strain ATCC 43949 / 3105-77)</name>
    <name type="common">Xenorhabdus luminescens (strain 2)</name>
    <dbReference type="NCBI Taxonomy" id="553480"/>
    <lineage>
        <taxon>Bacteria</taxon>
        <taxon>Pseudomonadati</taxon>
        <taxon>Pseudomonadota</taxon>
        <taxon>Gammaproteobacteria</taxon>
        <taxon>Enterobacterales</taxon>
        <taxon>Morganellaceae</taxon>
        <taxon>Photorhabdus</taxon>
    </lineage>
</organism>
<accession>C7BM69</accession>
<dbReference type="InterPro" id="IPR038432">
    <property type="entry name" value="PulS/OutS-like_sf"/>
</dbReference>
<dbReference type="STRING" id="291112.PAU_00796"/>
<reference evidence="2" key="2">
    <citation type="submission" date="2008-05" db="EMBL/GenBank/DDBJ databases">
        <authorList>
            <person name="Crossman L.C."/>
        </authorList>
    </citation>
    <scope>NUCLEOTIDE SEQUENCE</scope>
    <source>
        <strain evidence="2">ATCC43949</strain>
    </source>
</reference>
<dbReference type="KEGG" id="pay:PAU_00796"/>
<keyword evidence="1" id="KW-0732">Signal</keyword>
<dbReference type="NCBIfam" id="NF037975">
    <property type="entry name" value="pilot_rel_YacC"/>
    <property type="match status" value="1"/>
</dbReference>